<evidence type="ECO:0000313" key="2">
    <source>
        <dbReference type="EMBL" id="KIM47462.1"/>
    </source>
</evidence>
<evidence type="ECO:0000256" key="1">
    <source>
        <dbReference type="SAM" id="Phobius"/>
    </source>
</evidence>
<keyword evidence="1" id="KW-1133">Transmembrane helix</keyword>
<dbReference type="HOGENOM" id="CLU_3037923_0_0_1"/>
<name>A0A0C2Z2H8_HEBCY</name>
<reference evidence="2 3" key="1">
    <citation type="submission" date="2014-04" db="EMBL/GenBank/DDBJ databases">
        <authorList>
            <consortium name="DOE Joint Genome Institute"/>
            <person name="Kuo A."/>
            <person name="Gay G."/>
            <person name="Dore J."/>
            <person name="Kohler A."/>
            <person name="Nagy L.G."/>
            <person name="Floudas D."/>
            <person name="Copeland A."/>
            <person name="Barry K.W."/>
            <person name="Cichocki N."/>
            <person name="Veneault-Fourrey C."/>
            <person name="LaButti K."/>
            <person name="Lindquist E.A."/>
            <person name="Lipzen A."/>
            <person name="Lundell T."/>
            <person name="Morin E."/>
            <person name="Murat C."/>
            <person name="Sun H."/>
            <person name="Tunlid A."/>
            <person name="Henrissat B."/>
            <person name="Grigoriev I.V."/>
            <person name="Hibbett D.S."/>
            <person name="Martin F."/>
            <person name="Nordberg H.P."/>
            <person name="Cantor M.N."/>
            <person name="Hua S.X."/>
        </authorList>
    </citation>
    <scope>NUCLEOTIDE SEQUENCE [LARGE SCALE GENOMIC DNA]</scope>
    <source>
        <strain evidence="3">h7</strain>
    </source>
</reference>
<keyword evidence="3" id="KW-1185">Reference proteome</keyword>
<feature type="non-terminal residue" evidence="2">
    <location>
        <position position="1"/>
    </location>
</feature>
<protein>
    <submittedName>
        <fullName evidence="2">Uncharacterized protein</fullName>
    </submittedName>
</protein>
<organism evidence="2 3">
    <name type="scientific">Hebeloma cylindrosporum</name>
    <dbReference type="NCBI Taxonomy" id="76867"/>
    <lineage>
        <taxon>Eukaryota</taxon>
        <taxon>Fungi</taxon>
        <taxon>Dikarya</taxon>
        <taxon>Basidiomycota</taxon>
        <taxon>Agaricomycotina</taxon>
        <taxon>Agaricomycetes</taxon>
        <taxon>Agaricomycetidae</taxon>
        <taxon>Agaricales</taxon>
        <taxon>Agaricineae</taxon>
        <taxon>Hymenogastraceae</taxon>
        <taxon>Hebeloma</taxon>
    </lineage>
</organism>
<reference evidence="3" key="2">
    <citation type="submission" date="2015-01" db="EMBL/GenBank/DDBJ databases">
        <title>Evolutionary Origins and Diversification of the Mycorrhizal Mutualists.</title>
        <authorList>
            <consortium name="DOE Joint Genome Institute"/>
            <consortium name="Mycorrhizal Genomics Consortium"/>
            <person name="Kohler A."/>
            <person name="Kuo A."/>
            <person name="Nagy L.G."/>
            <person name="Floudas D."/>
            <person name="Copeland A."/>
            <person name="Barry K.W."/>
            <person name="Cichocki N."/>
            <person name="Veneault-Fourrey C."/>
            <person name="LaButti K."/>
            <person name="Lindquist E.A."/>
            <person name="Lipzen A."/>
            <person name="Lundell T."/>
            <person name="Morin E."/>
            <person name="Murat C."/>
            <person name="Riley R."/>
            <person name="Ohm R."/>
            <person name="Sun H."/>
            <person name="Tunlid A."/>
            <person name="Henrissat B."/>
            <person name="Grigoriev I.V."/>
            <person name="Hibbett D.S."/>
            <person name="Martin F."/>
        </authorList>
    </citation>
    <scope>NUCLEOTIDE SEQUENCE [LARGE SCALE GENOMIC DNA]</scope>
    <source>
        <strain evidence="3">h7</strain>
    </source>
</reference>
<sequence>TRLSKFTAIPPRTRLVISLGVCVIGATGLMVSDYLEKTVPPPKKPVDNNVSQEFS</sequence>
<accession>A0A0C2Z2H8</accession>
<dbReference type="AlphaFoldDB" id="A0A0C2Z2H8"/>
<feature type="transmembrane region" description="Helical" evidence="1">
    <location>
        <begin position="15"/>
        <end position="35"/>
    </location>
</feature>
<dbReference type="EMBL" id="KN831769">
    <property type="protein sequence ID" value="KIM47462.1"/>
    <property type="molecule type" value="Genomic_DNA"/>
</dbReference>
<keyword evidence="1" id="KW-0812">Transmembrane</keyword>
<dbReference type="Proteomes" id="UP000053424">
    <property type="component" value="Unassembled WGS sequence"/>
</dbReference>
<gene>
    <name evidence="2" type="ORF">M413DRAFT_61403</name>
</gene>
<evidence type="ECO:0000313" key="3">
    <source>
        <dbReference type="Proteomes" id="UP000053424"/>
    </source>
</evidence>
<dbReference type="OrthoDB" id="3266475at2759"/>
<proteinExistence type="predicted"/>
<keyword evidence="1" id="KW-0472">Membrane</keyword>